<feature type="transmembrane region" description="Helical" evidence="8">
    <location>
        <begin position="152"/>
        <end position="176"/>
    </location>
</feature>
<dbReference type="EMBL" id="JAKXMK010000038">
    <property type="protein sequence ID" value="MCH6170930.1"/>
    <property type="molecule type" value="Genomic_DNA"/>
</dbReference>
<evidence type="ECO:0000256" key="4">
    <source>
        <dbReference type="ARBA" id="ARBA00022475"/>
    </source>
</evidence>
<dbReference type="Pfam" id="PF07690">
    <property type="entry name" value="MFS_1"/>
    <property type="match status" value="1"/>
</dbReference>
<dbReference type="InterPro" id="IPR004638">
    <property type="entry name" value="EmrB-like"/>
</dbReference>
<dbReference type="Gene3D" id="1.20.1250.20">
    <property type="entry name" value="MFS general substrate transporter like domains"/>
    <property type="match status" value="1"/>
</dbReference>
<gene>
    <name evidence="10" type="ORF">MMF94_34955</name>
</gene>
<feature type="transmembrane region" description="Helical" evidence="8">
    <location>
        <begin position="215"/>
        <end position="233"/>
    </location>
</feature>
<feature type="transmembrane region" description="Helical" evidence="8">
    <location>
        <begin position="66"/>
        <end position="86"/>
    </location>
</feature>
<evidence type="ECO:0000256" key="2">
    <source>
        <dbReference type="ARBA" id="ARBA00008537"/>
    </source>
</evidence>
<keyword evidence="6 8" id="KW-1133">Transmembrane helix</keyword>
<dbReference type="Proteomes" id="UP001299970">
    <property type="component" value="Unassembled WGS sequence"/>
</dbReference>
<accession>A0ABS9TQV7</accession>
<evidence type="ECO:0000256" key="5">
    <source>
        <dbReference type="ARBA" id="ARBA00022692"/>
    </source>
</evidence>
<feature type="transmembrane region" description="Helical" evidence="8">
    <location>
        <begin position="93"/>
        <end position="113"/>
    </location>
</feature>
<dbReference type="PANTHER" id="PTHR42718:SF9">
    <property type="entry name" value="MAJOR FACILITATOR SUPERFAMILY MULTIDRUG TRANSPORTER MFSC"/>
    <property type="match status" value="1"/>
</dbReference>
<comment type="subcellular location">
    <subcellularLocation>
        <location evidence="1">Cell membrane</location>
        <topology evidence="1">Multi-pass membrane protein</topology>
    </subcellularLocation>
</comment>
<evidence type="ECO:0000313" key="10">
    <source>
        <dbReference type="EMBL" id="MCH6170930.1"/>
    </source>
</evidence>
<evidence type="ECO:0000256" key="8">
    <source>
        <dbReference type="SAM" id="Phobius"/>
    </source>
</evidence>
<keyword evidence="4" id="KW-1003">Cell membrane</keyword>
<evidence type="ECO:0000256" key="6">
    <source>
        <dbReference type="ARBA" id="ARBA00022989"/>
    </source>
</evidence>
<protein>
    <submittedName>
        <fullName evidence="10">DHA2 family efflux MFS transporter permease subunit</fullName>
    </submittedName>
</protein>
<reference evidence="10 11" key="1">
    <citation type="submission" date="2022-03" db="EMBL/GenBank/DDBJ databases">
        <title>Pseudonocardia alaer sp. nov., a novel actinomycete isolated from reed forest soil.</title>
        <authorList>
            <person name="Wang L."/>
        </authorList>
    </citation>
    <scope>NUCLEOTIDE SEQUENCE [LARGE SCALE GENOMIC DNA]</scope>
    <source>
        <strain evidence="10 11">Y-16303</strain>
    </source>
</reference>
<feature type="domain" description="Major facilitator superfamily (MFS) profile" evidence="9">
    <location>
        <begin position="28"/>
        <end position="484"/>
    </location>
</feature>
<feature type="transmembrane region" description="Helical" evidence="8">
    <location>
        <begin position="351"/>
        <end position="370"/>
    </location>
</feature>
<dbReference type="SUPFAM" id="SSF103473">
    <property type="entry name" value="MFS general substrate transporter"/>
    <property type="match status" value="1"/>
</dbReference>
<evidence type="ECO:0000256" key="7">
    <source>
        <dbReference type="ARBA" id="ARBA00023136"/>
    </source>
</evidence>
<evidence type="ECO:0000313" key="11">
    <source>
        <dbReference type="Proteomes" id="UP001299970"/>
    </source>
</evidence>
<feature type="transmembrane region" description="Helical" evidence="8">
    <location>
        <begin position="288"/>
        <end position="311"/>
    </location>
</feature>
<organism evidence="10 11">
    <name type="scientific">Pseudonocardia alaniniphila</name>
    <dbReference type="NCBI Taxonomy" id="75291"/>
    <lineage>
        <taxon>Bacteria</taxon>
        <taxon>Bacillati</taxon>
        <taxon>Actinomycetota</taxon>
        <taxon>Actinomycetes</taxon>
        <taxon>Pseudonocardiales</taxon>
        <taxon>Pseudonocardiaceae</taxon>
        <taxon>Pseudonocardia</taxon>
    </lineage>
</organism>
<dbReference type="PROSITE" id="PS50850">
    <property type="entry name" value="MFS"/>
    <property type="match status" value="1"/>
</dbReference>
<feature type="transmembrane region" description="Helical" evidence="8">
    <location>
        <begin position="31"/>
        <end position="54"/>
    </location>
</feature>
<dbReference type="InterPro" id="IPR011701">
    <property type="entry name" value="MFS"/>
</dbReference>
<keyword evidence="11" id="KW-1185">Reference proteome</keyword>
<keyword evidence="3" id="KW-0813">Transport</keyword>
<name>A0ABS9TQV7_9PSEU</name>
<sequence>MTSPSDVLIRESSPSDEPVAVSSRGCAVITVLLVSTFVVILNETIMGVALPVLLTDLHVDASVGQWLTAGFLLTMSVVIPITGFLIRRVPTRLLYGIAMTLFSAGTLIAALAPDFPVLLIARVVQASGTAILFPLLTTIVMKLVPPARRGTVMGYISIVVSVATAVGPTVSGVVLSLLDWRFMFWLVLPIAIIALVLGLRRIFDIREPGRTPIDAPSVVLSALGFGGLVYGLSIIGGESGRTSPVIVWMSFAVGVACLVIFIARQLVLQRTDSALLDLRTFRSRTFTVATALMMLMMAIFLGTVVLLPIYMQKVLMLPPLSTGLLLLPGGLLMGLLGPVVGRLYSRFGARALVVPGAIATSGALWTTTLFSPESPIMLVVGFHLLLSVGLAFVTTPLFTAGLGAVPPRLYSYGSAIFGTTQQLAGAAGVALLVSVLGLRSADLAAGRAPVVEQTAGGVHAAFVVAACLSLIMVACAFFVPRATASVRARQERSVAEREPVRSGDAALRRPRRTGTAPACPLAAAAVRAVTDLRTILRPGRDVQHACQ</sequence>
<evidence type="ECO:0000259" key="9">
    <source>
        <dbReference type="PROSITE" id="PS50850"/>
    </source>
</evidence>
<feature type="transmembrane region" description="Helical" evidence="8">
    <location>
        <begin position="458"/>
        <end position="479"/>
    </location>
</feature>
<feature type="transmembrane region" description="Helical" evidence="8">
    <location>
        <begin position="119"/>
        <end position="140"/>
    </location>
</feature>
<evidence type="ECO:0000256" key="1">
    <source>
        <dbReference type="ARBA" id="ARBA00004651"/>
    </source>
</evidence>
<keyword evidence="7 8" id="KW-0472">Membrane</keyword>
<dbReference type="InterPro" id="IPR020846">
    <property type="entry name" value="MFS_dom"/>
</dbReference>
<feature type="transmembrane region" description="Helical" evidence="8">
    <location>
        <begin position="245"/>
        <end position="267"/>
    </location>
</feature>
<feature type="transmembrane region" description="Helical" evidence="8">
    <location>
        <begin position="323"/>
        <end position="344"/>
    </location>
</feature>
<dbReference type="PANTHER" id="PTHR42718">
    <property type="entry name" value="MAJOR FACILITATOR SUPERFAMILY MULTIDRUG TRANSPORTER MFSC"/>
    <property type="match status" value="1"/>
</dbReference>
<comment type="similarity">
    <text evidence="2">Belongs to the major facilitator superfamily. EmrB family.</text>
</comment>
<dbReference type="RefSeq" id="WP_241041740.1">
    <property type="nucleotide sequence ID" value="NZ_BAAAJF010000029.1"/>
</dbReference>
<feature type="transmembrane region" description="Helical" evidence="8">
    <location>
        <begin position="376"/>
        <end position="403"/>
    </location>
</feature>
<dbReference type="NCBIfam" id="TIGR00711">
    <property type="entry name" value="efflux_EmrB"/>
    <property type="match status" value="1"/>
</dbReference>
<feature type="transmembrane region" description="Helical" evidence="8">
    <location>
        <begin position="415"/>
        <end position="438"/>
    </location>
</feature>
<dbReference type="Gene3D" id="1.20.1720.10">
    <property type="entry name" value="Multidrug resistance protein D"/>
    <property type="match status" value="1"/>
</dbReference>
<comment type="caution">
    <text evidence="10">The sequence shown here is derived from an EMBL/GenBank/DDBJ whole genome shotgun (WGS) entry which is preliminary data.</text>
</comment>
<evidence type="ECO:0000256" key="3">
    <source>
        <dbReference type="ARBA" id="ARBA00022448"/>
    </source>
</evidence>
<proteinExistence type="inferred from homology"/>
<dbReference type="InterPro" id="IPR036259">
    <property type="entry name" value="MFS_trans_sf"/>
</dbReference>
<dbReference type="PRINTS" id="PR01036">
    <property type="entry name" value="TCRTETB"/>
</dbReference>
<feature type="transmembrane region" description="Helical" evidence="8">
    <location>
        <begin position="182"/>
        <end position="203"/>
    </location>
</feature>
<keyword evidence="5 8" id="KW-0812">Transmembrane</keyword>